<keyword evidence="1" id="KW-0175">Coiled coil</keyword>
<keyword evidence="2" id="KW-1133">Transmembrane helix</keyword>
<feature type="domain" description="HTH luxR-type" evidence="3">
    <location>
        <begin position="102"/>
        <end position="159"/>
    </location>
</feature>
<evidence type="ECO:0000256" key="1">
    <source>
        <dbReference type="SAM" id="Coils"/>
    </source>
</evidence>
<evidence type="ECO:0000259" key="3">
    <source>
        <dbReference type="SMART" id="SM00421"/>
    </source>
</evidence>
<dbReference type="GO" id="GO:0003677">
    <property type="term" value="F:DNA binding"/>
    <property type="evidence" value="ECO:0007669"/>
    <property type="project" value="InterPro"/>
</dbReference>
<organism evidence="4">
    <name type="scientific">hydrothermal vent metagenome</name>
    <dbReference type="NCBI Taxonomy" id="652676"/>
    <lineage>
        <taxon>unclassified sequences</taxon>
        <taxon>metagenomes</taxon>
        <taxon>ecological metagenomes</taxon>
    </lineage>
</organism>
<keyword evidence="2" id="KW-0812">Transmembrane</keyword>
<dbReference type="GO" id="GO:0006355">
    <property type="term" value="P:regulation of DNA-templated transcription"/>
    <property type="evidence" value="ECO:0007669"/>
    <property type="project" value="InterPro"/>
</dbReference>
<evidence type="ECO:0000313" key="4">
    <source>
        <dbReference type="EMBL" id="VAX18924.1"/>
    </source>
</evidence>
<reference evidence="4" key="1">
    <citation type="submission" date="2018-06" db="EMBL/GenBank/DDBJ databases">
        <authorList>
            <person name="Zhirakovskaya E."/>
        </authorList>
    </citation>
    <scope>NUCLEOTIDE SEQUENCE</scope>
</reference>
<dbReference type="InterPro" id="IPR016032">
    <property type="entry name" value="Sig_transdc_resp-reg_C-effctor"/>
</dbReference>
<dbReference type="InterPro" id="IPR000792">
    <property type="entry name" value="Tscrpt_reg_LuxR_C"/>
</dbReference>
<dbReference type="SUPFAM" id="SSF46894">
    <property type="entry name" value="C-terminal effector domain of the bipartite response regulators"/>
    <property type="match status" value="1"/>
</dbReference>
<proteinExistence type="predicted"/>
<feature type="coiled-coil region" evidence="1">
    <location>
        <begin position="57"/>
        <end position="84"/>
    </location>
</feature>
<keyword evidence="2" id="KW-0472">Membrane</keyword>
<dbReference type="AlphaFoldDB" id="A0A3B1C4G4"/>
<dbReference type="Gene3D" id="1.10.10.10">
    <property type="entry name" value="Winged helix-like DNA-binding domain superfamily/Winged helix DNA-binding domain"/>
    <property type="match status" value="1"/>
</dbReference>
<gene>
    <name evidence="4" type="ORF">MNBD_NITROSPINAE02-1719</name>
</gene>
<protein>
    <submittedName>
        <fullName evidence="4">Transcriptional regulator, LuxR family</fullName>
    </submittedName>
</protein>
<feature type="transmembrane region" description="Helical" evidence="2">
    <location>
        <begin position="36"/>
        <end position="55"/>
    </location>
</feature>
<dbReference type="InterPro" id="IPR036388">
    <property type="entry name" value="WH-like_DNA-bd_sf"/>
</dbReference>
<accession>A0A3B1C4G4</accession>
<dbReference type="SMART" id="SM00421">
    <property type="entry name" value="HTH_LUXR"/>
    <property type="match status" value="1"/>
</dbReference>
<name>A0A3B1C4G4_9ZZZZ</name>
<dbReference type="EMBL" id="UOGE01000036">
    <property type="protein sequence ID" value="VAX18924.1"/>
    <property type="molecule type" value="Genomic_DNA"/>
</dbReference>
<sequence length="175" mass="19500">MSKDKLFMGLFLAAVGVLSGFDMYSDLAEGGNLRHVMVESLVFLISITGVIMIILENKSLQAERKELKADLHKSNQDLDIWKKEAQTFLKGLGDSIDRQMSRWKLTPAEKEVGLLLLKGFSFKEIADIRNTSERTARQQSLDIYRKSGLSGRAEFSAFFLEDLLLPGGNGAIAEV</sequence>
<evidence type="ECO:0000256" key="2">
    <source>
        <dbReference type="SAM" id="Phobius"/>
    </source>
</evidence>